<dbReference type="InterPro" id="IPR002898">
    <property type="entry name" value="MotA_ExbB_proton_chnl"/>
</dbReference>
<proteinExistence type="inferred from homology"/>
<dbReference type="KEGG" id="dde:Dde_2154"/>
<keyword evidence="10" id="KW-1185">Reference proteome</keyword>
<reference evidence="9 10" key="1">
    <citation type="journal article" date="2011" name="J. Bacteriol.">
        <title>Complete genome sequence and updated annotation of Desulfovibrio alaskensis G20.</title>
        <authorList>
            <person name="Hauser L.J."/>
            <person name="Land M.L."/>
            <person name="Brown S.D."/>
            <person name="Larimer F."/>
            <person name="Keller K.L."/>
            <person name="Rapp-Giles B.J."/>
            <person name="Price M.N."/>
            <person name="Lin M."/>
            <person name="Bruce D.C."/>
            <person name="Detter J.C."/>
            <person name="Tapia R."/>
            <person name="Han C.S."/>
            <person name="Goodwin L.A."/>
            <person name="Cheng J.F."/>
            <person name="Pitluck S."/>
            <person name="Copeland A."/>
            <person name="Lucas S."/>
            <person name="Nolan M."/>
            <person name="Lapidus A.L."/>
            <person name="Palumbo A.V."/>
            <person name="Wall J.D."/>
        </authorList>
    </citation>
    <scope>NUCLEOTIDE SEQUENCE [LARGE SCALE GENOMIC DNA]</scope>
    <source>
        <strain evidence="10">ATCC BAA 1058 / DSM 17464 / G20</strain>
    </source>
</reference>
<dbReference type="InterPro" id="IPR050790">
    <property type="entry name" value="ExbB/TolQ_transport"/>
</dbReference>
<sequence>MQLHDYLEQVLVYFNAGGPTMVPIMAFSFAIWLIILLKSYWFITENRCEAAPADCLRTTPQEKCRCACWQREIADAYIQSKSDAPDLNRKLLHSLCVRQHAKTNRLIATLFILAAITPLLGLLGTVSGMISTFNVISQFGTGNARALASGISEALVTTQSGLVAAIPGLLMAAILARRADKMKKRMEMFCIGLQYETDSPMTSTHTAG</sequence>
<dbReference type="Pfam" id="PF01618">
    <property type="entry name" value="MotA_ExbB"/>
    <property type="match status" value="1"/>
</dbReference>
<comment type="subcellular location">
    <subcellularLocation>
        <location evidence="1">Cell membrane</location>
        <topology evidence="1">Multi-pass membrane protein</topology>
    </subcellularLocation>
    <subcellularLocation>
        <location evidence="6">Membrane</location>
        <topology evidence="6">Multi-pass membrane protein</topology>
    </subcellularLocation>
</comment>
<keyword evidence="3 7" id="KW-0812">Transmembrane</keyword>
<evidence type="ECO:0000256" key="1">
    <source>
        <dbReference type="ARBA" id="ARBA00004651"/>
    </source>
</evidence>
<accession>Q30ZE5</accession>
<dbReference type="GO" id="GO:0017038">
    <property type="term" value="P:protein import"/>
    <property type="evidence" value="ECO:0007669"/>
    <property type="project" value="TreeGrafter"/>
</dbReference>
<evidence type="ECO:0000256" key="5">
    <source>
        <dbReference type="ARBA" id="ARBA00023136"/>
    </source>
</evidence>
<organism evidence="9 10">
    <name type="scientific">Oleidesulfovibrio alaskensis (strain ATCC BAA-1058 / DSM 17464 / G20)</name>
    <name type="common">Desulfovibrio alaskensis</name>
    <dbReference type="NCBI Taxonomy" id="207559"/>
    <lineage>
        <taxon>Bacteria</taxon>
        <taxon>Pseudomonadati</taxon>
        <taxon>Thermodesulfobacteriota</taxon>
        <taxon>Desulfovibrionia</taxon>
        <taxon>Desulfovibrionales</taxon>
        <taxon>Desulfovibrionaceae</taxon>
        <taxon>Oleidesulfovibrio</taxon>
    </lineage>
</organism>
<dbReference type="eggNOG" id="COG0811">
    <property type="taxonomic scope" value="Bacteria"/>
</dbReference>
<evidence type="ECO:0000256" key="2">
    <source>
        <dbReference type="ARBA" id="ARBA00022475"/>
    </source>
</evidence>
<protein>
    <submittedName>
        <fullName evidence="9">MotA/TolQ/ExbB proton channel</fullName>
    </submittedName>
</protein>
<keyword evidence="2" id="KW-1003">Cell membrane</keyword>
<gene>
    <name evidence="9" type="ordered locus">Dde_2154</name>
</gene>
<evidence type="ECO:0000313" key="9">
    <source>
        <dbReference type="EMBL" id="ABB38951.1"/>
    </source>
</evidence>
<comment type="similarity">
    <text evidence="6">Belongs to the exbB/tolQ family.</text>
</comment>
<feature type="transmembrane region" description="Helical" evidence="7">
    <location>
        <begin position="20"/>
        <end position="37"/>
    </location>
</feature>
<keyword evidence="4 7" id="KW-1133">Transmembrane helix</keyword>
<keyword evidence="6" id="KW-0653">Protein transport</keyword>
<dbReference type="PANTHER" id="PTHR30625:SF11">
    <property type="entry name" value="MOTA_TOLQ_EXBB PROTON CHANNEL DOMAIN-CONTAINING PROTEIN"/>
    <property type="match status" value="1"/>
</dbReference>
<evidence type="ECO:0000256" key="4">
    <source>
        <dbReference type="ARBA" id="ARBA00022989"/>
    </source>
</evidence>
<evidence type="ECO:0000256" key="7">
    <source>
        <dbReference type="SAM" id="Phobius"/>
    </source>
</evidence>
<evidence type="ECO:0000256" key="6">
    <source>
        <dbReference type="RuleBase" id="RU004057"/>
    </source>
</evidence>
<dbReference type="STRING" id="207559.Dde_2154"/>
<evidence type="ECO:0000313" key="10">
    <source>
        <dbReference type="Proteomes" id="UP000002710"/>
    </source>
</evidence>
<dbReference type="Proteomes" id="UP000002710">
    <property type="component" value="Chromosome"/>
</dbReference>
<dbReference type="EMBL" id="CP000112">
    <property type="protein sequence ID" value="ABB38951.1"/>
    <property type="molecule type" value="Genomic_DNA"/>
</dbReference>
<name>Q30ZE5_OLEA2</name>
<dbReference type="AlphaFoldDB" id="Q30ZE5"/>
<evidence type="ECO:0000256" key="3">
    <source>
        <dbReference type="ARBA" id="ARBA00022692"/>
    </source>
</evidence>
<dbReference type="HOGENOM" id="CLU_053325_4_5_7"/>
<keyword evidence="5 7" id="KW-0472">Membrane</keyword>
<feature type="transmembrane region" description="Helical" evidence="7">
    <location>
        <begin position="156"/>
        <end position="176"/>
    </location>
</feature>
<keyword evidence="6" id="KW-0813">Transport</keyword>
<evidence type="ECO:0000259" key="8">
    <source>
        <dbReference type="Pfam" id="PF01618"/>
    </source>
</evidence>
<feature type="transmembrane region" description="Helical" evidence="7">
    <location>
        <begin position="107"/>
        <end position="136"/>
    </location>
</feature>
<feature type="domain" description="MotA/TolQ/ExbB proton channel" evidence="8">
    <location>
        <begin position="72"/>
        <end position="188"/>
    </location>
</feature>
<dbReference type="RefSeq" id="WP_011368050.1">
    <property type="nucleotide sequence ID" value="NC_007519.1"/>
</dbReference>
<dbReference type="GO" id="GO:0005886">
    <property type="term" value="C:plasma membrane"/>
    <property type="evidence" value="ECO:0007669"/>
    <property type="project" value="UniProtKB-SubCell"/>
</dbReference>
<dbReference type="PANTHER" id="PTHR30625">
    <property type="entry name" value="PROTEIN TOLQ"/>
    <property type="match status" value="1"/>
</dbReference>